<dbReference type="Proteomes" id="UP000324222">
    <property type="component" value="Unassembled WGS sequence"/>
</dbReference>
<evidence type="ECO:0000313" key="3">
    <source>
        <dbReference type="Proteomes" id="UP000324222"/>
    </source>
</evidence>
<accession>A0A5B7K5Z9</accession>
<evidence type="ECO:0000256" key="1">
    <source>
        <dbReference type="SAM" id="MobiDB-lite"/>
    </source>
</evidence>
<name>A0A5B7K5Z9_PORTR</name>
<comment type="caution">
    <text evidence="2">The sequence shown here is derived from an EMBL/GenBank/DDBJ whole genome shotgun (WGS) entry which is preliminary data.</text>
</comment>
<feature type="region of interest" description="Disordered" evidence="1">
    <location>
        <begin position="29"/>
        <end position="76"/>
    </location>
</feature>
<organism evidence="2 3">
    <name type="scientific">Portunus trituberculatus</name>
    <name type="common">Swimming crab</name>
    <name type="synonym">Neptunus trituberculatus</name>
    <dbReference type="NCBI Taxonomy" id="210409"/>
    <lineage>
        <taxon>Eukaryota</taxon>
        <taxon>Metazoa</taxon>
        <taxon>Ecdysozoa</taxon>
        <taxon>Arthropoda</taxon>
        <taxon>Crustacea</taxon>
        <taxon>Multicrustacea</taxon>
        <taxon>Malacostraca</taxon>
        <taxon>Eumalacostraca</taxon>
        <taxon>Eucarida</taxon>
        <taxon>Decapoda</taxon>
        <taxon>Pleocyemata</taxon>
        <taxon>Brachyura</taxon>
        <taxon>Eubrachyura</taxon>
        <taxon>Portunoidea</taxon>
        <taxon>Portunidae</taxon>
        <taxon>Portuninae</taxon>
        <taxon>Portunus</taxon>
    </lineage>
</organism>
<proteinExistence type="predicted"/>
<feature type="compositionally biased region" description="Basic and acidic residues" evidence="1">
    <location>
        <begin position="57"/>
        <end position="76"/>
    </location>
</feature>
<evidence type="ECO:0000313" key="2">
    <source>
        <dbReference type="EMBL" id="MPD01994.1"/>
    </source>
</evidence>
<dbReference type="AlphaFoldDB" id="A0A5B7K5Z9"/>
<gene>
    <name evidence="2" type="ORF">E2C01_097548</name>
</gene>
<keyword evidence="3" id="KW-1185">Reference proteome</keyword>
<sequence length="76" mass="8884">MCDPQEHDVTSLPQDWLFVQRWMLVDGERKKRNPSHHVPPSRPSHAAVCRPPPIPRPCHDPLRRREGDPRRQEHGG</sequence>
<dbReference type="EMBL" id="VSRR010129484">
    <property type="protein sequence ID" value="MPD01994.1"/>
    <property type="molecule type" value="Genomic_DNA"/>
</dbReference>
<protein>
    <submittedName>
        <fullName evidence="2">Uncharacterized protein</fullName>
    </submittedName>
</protein>
<reference evidence="2 3" key="1">
    <citation type="submission" date="2019-05" db="EMBL/GenBank/DDBJ databases">
        <title>Another draft genome of Portunus trituberculatus and its Hox gene families provides insights of decapod evolution.</title>
        <authorList>
            <person name="Jeong J.-H."/>
            <person name="Song I."/>
            <person name="Kim S."/>
            <person name="Choi T."/>
            <person name="Kim D."/>
            <person name="Ryu S."/>
            <person name="Kim W."/>
        </authorList>
    </citation>
    <scope>NUCLEOTIDE SEQUENCE [LARGE SCALE GENOMIC DNA]</scope>
    <source>
        <tissue evidence="2">Muscle</tissue>
    </source>
</reference>